<dbReference type="CDD" id="cd00071">
    <property type="entry name" value="GMPK"/>
    <property type="match status" value="1"/>
</dbReference>
<name>A0A914HVI5_GLORO</name>
<dbReference type="PANTHER" id="PTHR23117:SF13">
    <property type="entry name" value="GUANYLATE KINASE"/>
    <property type="match status" value="1"/>
</dbReference>
<feature type="domain" description="Guanylate kinase-like" evidence="4">
    <location>
        <begin position="38"/>
        <end position="206"/>
    </location>
</feature>
<sequence>MRQLSGNRPTTLLHAICCQNLRSNALLSLNGSPPPKMVRPIVISGPSGCGKSTLLARAMKEYPNAFAFSISHTTRKPRDGELDKKHYYFVEQCEMERMIRAGDFFEHAQFGGNLYGTSKKAVEDVQSSGKVCVLDVELNGVRPPSIEALEQRLRQRGSETEDSLAKRLKHAQEDLEAVAKQPTLFDYVIINDILDRAYIEFLDVVRPELESVQLKKQ</sequence>
<evidence type="ECO:0000313" key="5">
    <source>
        <dbReference type="Proteomes" id="UP000887572"/>
    </source>
</evidence>
<evidence type="ECO:0000256" key="3">
    <source>
        <dbReference type="ARBA" id="ARBA00022777"/>
    </source>
</evidence>
<reference evidence="6" key="1">
    <citation type="submission" date="2022-11" db="UniProtKB">
        <authorList>
            <consortium name="WormBaseParasite"/>
        </authorList>
    </citation>
    <scope>IDENTIFICATION</scope>
</reference>
<dbReference type="AlphaFoldDB" id="A0A914HVI5"/>
<dbReference type="SMART" id="SM00072">
    <property type="entry name" value="GuKc"/>
    <property type="match status" value="1"/>
</dbReference>
<dbReference type="GO" id="GO:0034330">
    <property type="term" value="P:cell junction organization"/>
    <property type="evidence" value="ECO:0007669"/>
    <property type="project" value="UniProtKB-ARBA"/>
</dbReference>
<dbReference type="Gene3D" id="3.30.63.10">
    <property type="entry name" value="Guanylate Kinase phosphate binding domain"/>
    <property type="match status" value="1"/>
</dbReference>
<dbReference type="Pfam" id="PF00625">
    <property type="entry name" value="Guanylate_kin"/>
    <property type="match status" value="1"/>
</dbReference>
<protein>
    <submittedName>
        <fullName evidence="6">Guanylate kinase-like domain-containing protein</fullName>
    </submittedName>
</protein>
<dbReference type="WBParaSite" id="Gr19_v10_g4371.t2">
    <property type="protein sequence ID" value="Gr19_v10_g4371.t2"/>
    <property type="gene ID" value="Gr19_v10_g4371"/>
</dbReference>
<comment type="similarity">
    <text evidence="1">Belongs to the guanylate kinase family.</text>
</comment>
<dbReference type="GO" id="GO:0005829">
    <property type="term" value="C:cytosol"/>
    <property type="evidence" value="ECO:0007669"/>
    <property type="project" value="TreeGrafter"/>
</dbReference>
<evidence type="ECO:0000259" key="4">
    <source>
        <dbReference type="PROSITE" id="PS50052"/>
    </source>
</evidence>
<dbReference type="GO" id="GO:0004385">
    <property type="term" value="F:GMP kinase activity"/>
    <property type="evidence" value="ECO:0007669"/>
    <property type="project" value="TreeGrafter"/>
</dbReference>
<dbReference type="Proteomes" id="UP000887572">
    <property type="component" value="Unplaced"/>
</dbReference>
<dbReference type="InterPro" id="IPR008145">
    <property type="entry name" value="GK/Ca_channel_bsu"/>
</dbReference>
<evidence type="ECO:0000313" key="6">
    <source>
        <dbReference type="WBParaSite" id="Gr19_v10_g4371.t2"/>
    </source>
</evidence>
<dbReference type="InterPro" id="IPR008144">
    <property type="entry name" value="Guanylate_kin-like_dom"/>
</dbReference>
<dbReference type="FunFam" id="3.30.63.10:FF:000002">
    <property type="entry name" value="Guanylate kinase 1"/>
    <property type="match status" value="1"/>
</dbReference>
<keyword evidence="5" id="KW-1185">Reference proteome</keyword>
<keyword evidence="2" id="KW-0808">Transferase</keyword>
<keyword evidence="3" id="KW-0418">Kinase</keyword>
<accession>A0A914HVI5</accession>
<evidence type="ECO:0000256" key="2">
    <source>
        <dbReference type="ARBA" id="ARBA00022679"/>
    </source>
</evidence>
<dbReference type="PANTHER" id="PTHR23117">
    <property type="entry name" value="GUANYLATE KINASE-RELATED"/>
    <property type="match status" value="1"/>
</dbReference>
<dbReference type="SUPFAM" id="SSF52540">
    <property type="entry name" value="P-loop containing nucleoside triphosphate hydrolases"/>
    <property type="match status" value="1"/>
</dbReference>
<dbReference type="PROSITE" id="PS50052">
    <property type="entry name" value="GUANYLATE_KINASE_2"/>
    <property type="match status" value="1"/>
</dbReference>
<evidence type="ECO:0000256" key="1">
    <source>
        <dbReference type="ARBA" id="ARBA00005790"/>
    </source>
</evidence>
<dbReference type="InterPro" id="IPR027417">
    <property type="entry name" value="P-loop_NTPase"/>
</dbReference>
<proteinExistence type="inferred from homology"/>
<dbReference type="Gene3D" id="3.40.50.300">
    <property type="entry name" value="P-loop containing nucleotide triphosphate hydrolases"/>
    <property type="match status" value="2"/>
</dbReference>
<organism evidence="5 6">
    <name type="scientific">Globodera rostochiensis</name>
    <name type="common">Golden nematode worm</name>
    <name type="synonym">Heterodera rostochiensis</name>
    <dbReference type="NCBI Taxonomy" id="31243"/>
    <lineage>
        <taxon>Eukaryota</taxon>
        <taxon>Metazoa</taxon>
        <taxon>Ecdysozoa</taxon>
        <taxon>Nematoda</taxon>
        <taxon>Chromadorea</taxon>
        <taxon>Rhabditida</taxon>
        <taxon>Tylenchina</taxon>
        <taxon>Tylenchomorpha</taxon>
        <taxon>Tylenchoidea</taxon>
        <taxon>Heteroderidae</taxon>
        <taxon>Heteroderinae</taxon>
        <taxon>Globodera</taxon>
    </lineage>
</organism>